<evidence type="ECO:0000256" key="2">
    <source>
        <dbReference type="ARBA" id="ARBA00022679"/>
    </source>
</evidence>
<keyword evidence="2" id="KW-0808">Transferase</keyword>
<dbReference type="GO" id="GO:0008171">
    <property type="term" value="F:O-methyltransferase activity"/>
    <property type="evidence" value="ECO:0007669"/>
    <property type="project" value="InterPro"/>
</dbReference>
<keyword evidence="8" id="KW-1185">Reference proteome</keyword>
<gene>
    <name evidence="7" type="ORF">JMJ35_010561</name>
</gene>
<dbReference type="InterPro" id="IPR029063">
    <property type="entry name" value="SAM-dependent_MTases_sf"/>
</dbReference>
<reference evidence="7" key="1">
    <citation type="submission" date="2023-03" db="EMBL/GenBank/DDBJ databases">
        <title>Complete genome of Cladonia borealis.</title>
        <authorList>
            <person name="Park H."/>
        </authorList>
    </citation>
    <scope>NUCLEOTIDE SEQUENCE</scope>
    <source>
        <strain evidence="7">ANT050790</strain>
    </source>
</reference>
<evidence type="ECO:0000259" key="6">
    <source>
        <dbReference type="Pfam" id="PF08100"/>
    </source>
</evidence>
<feature type="domain" description="O-methyltransferase C-terminal" evidence="5">
    <location>
        <begin position="235"/>
        <end position="376"/>
    </location>
</feature>
<dbReference type="AlphaFoldDB" id="A0AA39UX37"/>
<evidence type="ECO:0000313" key="7">
    <source>
        <dbReference type="EMBL" id="KAK0507103.1"/>
    </source>
</evidence>
<dbReference type="Gene3D" id="1.10.10.10">
    <property type="entry name" value="Winged helix-like DNA-binding domain superfamily/Winged helix DNA-binding domain"/>
    <property type="match status" value="1"/>
</dbReference>
<protein>
    <recommendedName>
        <fullName evidence="9">O-methyltransferase</fullName>
    </recommendedName>
</protein>
<dbReference type="Proteomes" id="UP001166286">
    <property type="component" value="Unassembled WGS sequence"/>
</dbReference>
<evidence type="ECO:0000256" key="4">
    <source>
        <dbReference type="PIRSR" id="PIRSR005739-1"/>
    </source>
</evidence>
<dbReference type="EMBL" id="JAFEKC020000025">
    <property type="protein sequence ID" value="KAK0507103.1"/>
    <property type="molecule type" value="Genomic_DNA"/>
</dbReference>
<dbReference type="InterPro" id="IPR012967">
    <property type="entry name" value="COMT_dimerisation"/>
</dbReference>
<keyword evidence="3" id="KW-0949">S-adenosyl-L-methionine</keyword>
<dbReference type="InterPro" id="IPR036390">
    <property type="entry name" value="WH_DNA-bd_sf"/>
</dbReference>
<dbReference type="SUPFAM" id="SSF53335">
    <property type="entry name" value="S-adenosyl-L-methionine-dependent methyltransferases"/>
    <property type="match status" value="1"/>
</dbReference>
<comment type="caution">
    <text evidence="7">The sequence shown here is derived from an EMBL/GenBank/DDBJ whole genome shotgun (WGS) entry which is preliminary data.</text>
</comment>
<dbReference type="GO" id="GO:0046983">
    <property type="term" value="F:protein dimerization activity"/>
    <property type="evidence" value="ECO:0007669"/>
    <property type="project" value="InterPro"/>
</dbReference>
<evidence type="ECO:0000259" key="5">
    <source>
        <dbReference type="Pfam" id="PF00891"/>
    </source>
</evidence>
<dbReference type="InterPro" id="IPR036388">
    <property type="entry name" value="WH-like_DNA-bd_sf"/>
</dbReference>
<dbReference type="PIRSF" id="PIRSF005739">
    <property type="entry name" value="O-mtase"/>
    <property type="match status" value="1"/>
</dbReference>
<feature type="active site" description="Proton acceptor" evidence="4">
    <location>
        <position position="305"/>
    </location>
</feature>
<sequence length="398" mass="44147">MEPDTASLLGQIDSLGKTLSGDPEQDCTTRKQLRIAARNLTRALEEPGDVIERVCWQFLETVSIRIAINLNMFNILVKSVRPLKLLELATATGADPVLLARILRSLGSIGAVAEINENGEEAYAPTKMSKTFVIPALAAGVEIMFDVFSPNWNALPAYLAAKNYENPTDVMDTAFHVAHHTTDHFMKFLAAKPDPRKAFQLYMTGFDEGRGSWMDFFPVKENLGIGARDDEAAIMFVDIGGGMGHEAVALKKRFPDLPGRFVVQDLPQVIAGLNLDAEVESMAHDFFTLQPLQGARVYYVRNVLHNWNDALCHQILKHIRAAMDPLYSKVLINQWVVPTQHATSFMTHMDLNMMATLSAMERTESQMHALLEGAGLKIAHIWKPADVENECTIEAVAC</sequence>
<evidence type="ECO:0000313" key="8">
    <source>
        <dbReference type="Proteomes" id="UP001166286"/>
    </source>
</evidence>
<dbReference type="InterPro" id="IPR001077">
    <property type="entry name" value="COMT_C"/>
</dbReference>
<dbReference type="InterPro" id="IPR016461">
    <property type="entry name" value="COMT-like"/>
</dbReference>
<dbReference type="PANTHER" id="PTHR43712:SF1">
    <property type="entry name" value="HYPOTHETICAL O-METHYLTRANSFERASE (EUROFUNG)-RELATED"/>
    <property type="match status" value="1"/>
</dbReference>
<evidence type="ECO:0000256" key="3">
    <source>
        <dbReference type="ARBA" id="ARBA00022691"/>
    </source>
</evidence>
<evidence type="ECO:0000256" key="1">
    <source>
        <dbReference type="ARBA" id="ARBA00022603"/>
    </source>
</evidence>
<keyword evidence="1" id="KW-0489">Methyltransferase</keyword>
<organism evidence="7 8">
    <name type="scientific">Cladonia borealis</name>
    <dbReference type="NCBI Taxonomy" id="184061"/>
    <lineage>
        <taxon>Eukaryota</taxon>
        <taxon>Fungi</taxon>
        <taxon>Dikarya</taxon>
        <taxon>Ascomycota</taxon>
        <taxon>Pezizomycotina</taxon>
        <taxon>Lecanoromycetes</taxon>
        <taxon>OSLEUM clade</taxon>
        <taxon>Lecanoromycetidae</taxon>
        <taxon>Lecanorales</taxon>
        <taxon>Lecanorineae</taxon>
        <taxon>Cladoniaceae</taxon>
        <taxon>Cladonia</taxon>
    </lineage>
</organism>
<dbReference type="Gene3D" id="3.40.50.150">
    <property type="entry name" value="Vaccinia Virus protein VP39"/>
    <property type="match status" value="1"/>
</dbReference>
<dbReference type="PROSITE" id="PS51683">
    <property type="entry name" value="SAM_OMT_II"/>
    <property type="match status" value="1"/>
</dbReference>
<dbReference type="Pfam" id="PF00891">
    <property type="entry name" value="Methyltransf_2"/>
    <property type="match status" value="1"/>
</dbReference>
<evidence type="ECO:0008006" key="9">
    <source>
        <dbReference type="Google" id="ProtNLM"/>
    </source>
</evidence>
<feature type="domain" description="O-methyltransferase dimerisation" evidence="6">
    <location>
        <begin position="58"/>
        <end position="133"/>
    </location>
</feature>
<dbReference type="GO" id="GO:0032259">
    <property type="term" value="P:methylation"/>
    <property type="evidence" value="ECO:0007669"/>
    <property type="project" value="UniProtKB-KW"/>
</dbReference>
<dbReference type="PANTHER" id="PTHR43712">
    <property type="entry name" value="PUTATIVE (AFU_ORTHOLOGUE AFUA_4G14580)-RELATED"/>
    <property type="match status" value="1"/>
</dbReference>
<proteinExistence type="predicted"/>
<name>A0AA39UX37_9LECA</name>
<dbReference type="SUPFAM" id="SSF46785">
    <property type="entry name" value="Winged helix' DNA-binding domain"/>
    <property type="match status" value="1"/>
</dbReference>
<dbReference type="Pfam" id="PF08100">
    <property type="entry name" value="Dimerisation"/>
    <property type="match status" value="1"/>
</dbReference>
<accession>A0AA39UX37</accession>